<dbReference type="AlphaFoldDB" id="A0A077WTU1"/>
<proteinExistence type="predicted"/>
<dbReference type="OrthoDB" id="5564519at2759"/>
<dbReference type="EMBL" id="LK023346">
    <property type="protein sequence ID" value="CDS10996.1"/>
    <property type="molecule type" value="Genomic_DNA"/>
</dbReference>
<feature type="signal peptide" evidence="2">
    <location>
        <begin position="1"/>
        <end position="20"/>
    </location>
</feature>
<evidence type="ECO:0000313" key="4">
    <source>
        <dbReference type="EMBL" id="CDS10996.1"/>
    </source>
</evidence>
<sequence>MKSFLLSAATLAAIATNAAATITVIAPWGSDVWNAGGQGNITWKHESSDANLNCEIQLMNGNSSNSNMVAYITDPKSPVKCSADAYNIYPLNDFTSGDYWIRIGQSDKNTWAYSGVFKFKGNGTAKPYQLASGASVAANAAATSGSAAASGKSASSSASASKAAQSGSPDESAAGHLQMNGKTMAAALGGALVVASALVL</sequence>
<name>A0A077WTU1_9FUNG</name>
<dbReference type="InterPro" id="IPR018466">
    <property type="entry name" value="Kre9/Knh1-like_N"/>
</dbReference>
<dbReference type="InterPro" id="IPR052982">
    <property type="entry name" value="SRP1/TIP1-like"/>
</dbReference>
<reference evidence="4" key="1">
    <citation type="journal article" date="2014" name="Genome Announc.">
        <title>De novo whole-genome sequence and genome annotation of Lichtheimia ramosa.</title>
        <authorList>
            <person name="Linde J."/>
            <person name="Schwartze V."/>
            <person name="Binder U."/>
            <person name="Lass-Florl C."/>
            <person name="Voigt K."/>
            <person name="Horn F."/>
        </authorList>
    </citation>
    <scope>NUCLEOTIDE SEQUENCE</scope>
    <source>
        <strain evidence="4">JMRC FSU:6197</strain>
    </source>
</reference>
<dbReference type="PANTHER" id="PTHR40633:SF1">
    <property type="entry name" value="GPI ANCHORED SERINE-THREONINE RICH PROTEIN (AFU_ORTHOLOGUE AFUA_1G03630)"/>
    <property type="match status" value="1"/>
</dbReference>
<feature type="chain" id="PRO_5001726442" description="Yeast cell wall synthesis Kre9/Knh1-like N-terminal domain-containing protein" evidence="2">
    <location>
        <begin position="21"/>
        <end position="200"/>
    </location>
</feature>
<evidence type="ECO:0000259" key="3">
    <source>
        <dbReference type="Pfam" id="PF10342"/>
    </source>
</evidence>
<dbReference type="Pfam" id="PF10342">
    <property type="entry name" value="Kre9_KNH"/>
    <property type="match status" value="1"/>
</dbReference>
<protein>
    <recommendedName>
        <fullName evidence="3">Yeast cell wall synthesis Kre9/Knh1-like N-terminal domain-containing protein</fullName>
    </recommendedName>
</protein>
<accession>A0A077WTU1</accession>
<keyword evidence="1 2" id="KW-0732">Signal</keyword>
<dbReference type="PANTHER" id="PTHR40633">
    <property type="entry name" value="MATRIX PROTEIN, PUTATIVE (AFU_ORTHOLOGUE AFUA_8G05410)-RELATED"/>
    <property type="match status" value="1"/>
</dbReference>
<evidence type="ECO:0000256" key="1">
    <source>
        <dbReference type="ARBA" id="ARBA00022729"/>
    </source>
</evidence>
<gene>
    <name evidence="4" type="ORF">LRAMOSA03260</name>
</gene>
<organism evidence="4">
    <name type="scientific">Lichtheimia ramosa</name>
    <dbReference type="NCBI Taxonomy" id="688394"/>
    <lineage>
        <taxon>Eukaryota</taxon>
        <taxon>Fungi</taxon>
        <taxon>Fungi incertae sedis</taxon>
        <taxon>Mucoromycota</taxon>
        <taxon>Mucoromycotina</taxon>
        <taxon>Mucoromycetes</taxon>
        <taxon>Mucorales</taxon>
        <taxon>Lichtheimiaceae</taxon>
        <taxon>Lichtheimia</taxon>
    </lineage>
</organism>
<feature type="domain" description="Yeast cell wall synthesis Kre9/Knh1-like N-terminal" evidence="3">
    <location>
        <begin position="27"/>
        <end position="118"/>
    </location>
</feature>
<evidence type="ECO:0000256" key="2">
    <source>
        <dbReference type="SAM" id="SignalP"/>
    </source>
</evidence>